<dbReference type="InterPro" id="IPR043502">
    <property type="entry name" value="DNA/RNA_pol_sf"/>
</dbReference>
<feature type="signal peptide" evidence="2">
    <location>
        <begin position="1"/>
        <end position="23"/>
    </location>
</feature>
<feature type="domain" description="DNA-directed DNA polymerase family A palm" evidence="3">
    <location>
        <begin position="279"/>
        <end position="486"/>
    </location>
</feature>
<evidence type="ECO:0000313" key="4">
    <source>
        <dbReference type="Proteomes" id="UP000694941"/>
    </source>
</evidence>
<dbReference type="Proteomes" id="UP000694941">
    <property type="component" value="Unplaced"/>
</dbReference>
<keyword evidence="1" id="KW-0235">DNA replication</keyword>
<feature type="chain" id="PRO_5046213992" evidence="2">
    <location>
        <begin position="24"/>
        <end position="533"/>
    </location>
</feature>
<dbReference type="Pfam" id="PF00476">
    <property type="entry name" value="DNA_pol_A"/>
    <property type="match status" value="1"/>
</dbReference>
<evidence type="ECO:0000256" key="2">
    <source>
        <dbReference type="SAM" id="SignalP"/>
    </source>
</evidence>
<dbReference type="InterPro" id="IPR036397">
    <property type="entry name" value="RNaseH_sf"/>
</dbReference>
<organism evidence="4 5">
    <name type="scientific">Limulus polyphemus</name>
    <name type="common">Atlantic horseshoe crab</name>
    <dbReference type="NCBI Taxonomy" id="6850"/>
    <lineage>
        <taxon>Eukaryota</taxon>
        <taxon>Metazoa</taxon>
        <taxon>Ecdysozoa</taxon>
        <taxon>Arthropoda</taxon>
        <taxon>Chelicerata</taxon>
        <taxon>Merostomata</taxon>
        <taxon>Xiphosura</taxon>
        <taxon>Limulidae</taxon>
        <taxon>Limulus</taxon>
    </lineage>
</organism>
<name>A0ABM1TJB0_LIMPO</name>
<dbReference type="InterPro" id="IPR001098">
    <property type="entry name" value="DNA-dir_DNA_pol_A_palm_dom"/>
</dbReference>
<dbReference type="Gene3D" id="3.30.420.10">
    <property type="entry name" value="Ribonuclease H-like superfamily/Ribonuclease H"/>
    <property type="match status" value="1"/>
</dbReference>
<evidence type="ECO:0000259" key="3">
    <source>
        <dbReference type="SMART" id="SM00482"/>
    </source>
</evidence>
<protein>
    <submittedName>
        <fullName evidence="5">DNA polymerase nu-like isoform X1</fullName>
    </submittedName>
</protein>
<proteinExistence type="predicted"/>
<dbReference type="RefSeq" id="XP_022255966.1">
    <property type="nucleotide sequence ID" value="XM_022400258.1"/>
</dbReference>
<dbReference type="GeneID" id="106471644"/>
<reference evidence="5" key="1">
    <citation type="submission" date="2025-08" db="UniProtKB">
        <authorList>
            <consortium name="RefSeq"/>
        </authorList>
    </citation>
    <scope>IDENTIFICATION</scope>
    <source>
        <tissue evidence="5">Muscle</tissue>
    </source>
</reference>
<keyword evidence="2" id="KW-0732">Signal</keyword>
<dbReference type="SMART" id="SM00482">
    <property type="entry name" value="POLAc"/>
    <property type="match status" value="1"/>
</dbReference>
<evidence type="ECO:0000313" key="5">
    <source>
        <dbReference type="RefSeq" id="XP_022255966.1"/>
    </source>
</evidence>
<gene>
    <name evidence="5" type="primary">LOC106471644</name>
</gene>
<dbReference type="Gene3D" id="1.20.1060.10">
    <property type="entry name" value="Taq DNA Polymerase, Chain T, domain 4"/>
    <property type="match status" value="1"/>
</dbReference>
<dbReference type="PRINTS" id="PR00868">
    <property type="entry name" value="DNAPOLI"/>
</dbReference>
<dbReference type="InterPro" id="IPR002298">
    <property type="entry name" value="DNA_polymerase_A"/>
</dbReference>
<accession>A0ABM1TJB0</accession>
<dbReference type="PANTHER" id="PTHR10133">
    <property type="entry name" value="DNA POLYMERASE I"/>
    <property type="match status" value="1"/>
</dbReference>
<keyword evidence="4" id="KW-1185">Reference proteome</keyword>
<dbReference type="Gene3D" id="1.10.150.20">
    <property type="entry name" value="5' to 3' exonuclease, C-terminal subdomain"/>
    <property type="match status" value="1"/>
</dbReference>
<sequence length="533" mass="60689">MYMCVCMCMYPCLFILNLMIVIKQWCVHDIKIAAWLLNPEKVPETLADVKQIFPLDQVTDPGDACKVSSKISSLENLENFYSVIKDQLKEQNLFSLFINVEVKLIPVLSVMELRGIKVNKNTFLEEKKILQERIQQVEKEAYKVAGRKFSINSHPQLRQVLFDELKLDSKLQKITLTTVNNLKSTCEAVLEALKDYHPLPQLILEYRHLVKVKSTYVDGLITHIQNGLLCTTWDQTAAVTGRLSSANPNLQAIPKLPVCLTKSENQSGTAKRPEQKVLRIRDPFISQEGWSLLAADFQQIELRILAHFCHDEKLINAFRGPNHSDIFIQLTSLWLKKPLEYITSVEREKTKRVVYSVMYGVGKVRLASYLSIPENEAGTVIENFLNRFPGIKQFTKKCITECKKTGYVCSLLKRRRVLPHLNSMNHVLQMQAERQAINFLIQGSAADICKSAMVEVENEIAAHTNLHARLLVQLHDELLWEVPDIELEATKCLVKKVMEDTGRLLNQQVILEVPITVSLSVGKTWGGMTSLPP</sequence>
<dbReference type="Gene3D" id="3.30.70.370">
    <property type="match status" value="1"/>
</dbReference>
<evidence type="ECO:0000256" key="1">
    <source>
        <dbReference type="ARBA" id="ARBA00022705"/>
    </source>
</evidence>
<dbReference type="PANTHER" id="PTHR10133:SF27">
    <property type="entry name" value="DNA POLYMERASE NU"/>
    <property type="match status" value="1"/>
</dbReference>
<dbReference type="SUPFAM" id="SSF56672">
    <property type="entry name" value="DNA/RNA polymerases"/>
    <property type="match status" value="1"/>
</dbReference>